<feature type="compositionally biased region" description="Polar residues" evidence="1">
    <location>
        <begin position="383"/>
        <end position="398"/>
    </location>
</feature>
<protein>
    <submittedName>
        <fullName evidence="2">Uncharacterized protein</fullName>
    </submittedName>
</protein>
<accession>A0ABD0P0Q8</accession>
<dbReference type="EMBL" id="JAMKFB020000019">
    <property type="protein sequence ID" value="KAL0167125.1"/>
    <property type="molecule type" value="Genomic_DNA"/>
</dbReference>
<proteinExistence type="predicted"/>
<name>A0ABD0P0Q8_CIRMR</name>
<evidence type="ECO:0000256" key="1">
    <source>
        <dbReference type="SAM" id="MobiDB-lite"/>
    </source>
</evidence>
<sequence>GCRCTFVFVYLIIKMFKCSPVPASFFPFYELCYRDNSKRAFGSHQHDSAGCCFHSKERSLLQTSEQPHLSAQLCRGSSLGKPGSQKSEFLTAVEDIFPVCLSGRALPGVVVSSPRWTDMNAASRAWADRTLRRRSRMVHLCPRGAATWRDRPHLPSRACKLLSALAGRAYHTAAQAATALHAMATLQVYQAQALKHLHESGPDQRVMQEPTSPSGRRRSRHVPLAIRRQSTLSRRSHLPGRPIRRHRRGLRPAVLGGPETDRGDKTHPAPPRQCHHVPGPATSACSFAEGAPLRPLENQLRPLPRPTTPDWQLDVELAAGERRRPRPRDRPGTPAGELRSIPDAGNPEVEEIALWGTTTPTSPLPVEGREPLCTQMLPSAYGSTVPTISQKESISSPLGSRPRVPFSSDALPPRIRTRSWISPALEPGKK</sequence>
<feature type="non-terminal residue" evidence="2">
    <location>
        <position position="430"/>
    </location>
</feature>
<organism evidence="2 3">
    <name type="scientific">Cirrhinus mrigala</name>
    <name type="common">Mrigala</name>
    <dbReference type="NCBI Taxonomy" id="683832"/>
    <lineage>
        <taxon>Eukaryota</taxon>
        <taxon>Metazoa</taxon>
        <taxon>Chordata</taxon>
        <taxon>Craniata</taxon>
        <taxon>Vertebrata</taxon>
        <taxon>Euteleostomi</taxon>
        <taxon>Actinopterygii</taxon>
        <taxon>Neopterygii</taxon>
        <taxon>Teleostei</taxon>
        <taxon>Ostariophysi</taxon>
        <taxon>Cypriniformes</taxon>
        <taxon>Cyprinidae</taxon>
        <taxon>Labeoninae</taxon>
        <taxon>Labeonini</taxon>
        <taxon>Cirrhinus</taxon>
    </lineage>
</organism>
<evidence type="ECO:0000313" key="3">
    <source>
        <dbReference type="Proteomes" id="UP001529510"/>
    </source>
</evidence>
<feature type="region of interest" description="Disordered" evidence="1">
    <location>
        <begin position="383"/>
        <end position="411"/>
    </location>
</feature>
<reference evidence="2 3" key="1">
    <citation type="submission" date="2024-05" db="EMBL/GenBank/DDBJ databases">
        <title>Genome sequencing and assembly of Indian major carp, Cirrhinus mrigala (Hamilton, 1822).</title>
        <authorList>
            <person name="Mohindra V."/>
            <person name="Chowdhury L.M."/>
            <person name="Lal K."/>
            <person name="Jena J.K."/>
        </authorList>
    </citation>
    <scope>NUCLEOTIDE SEQUENCE [LARGE SCALE GENOMIC DNA]</scope>
    <source>
        <strain evidence="2">CM1030</strain>
        <tissue evidence="2">Blood</tissue>
    </source>
</reference>
<dbReference type="AlphaFoldDB" id="A0ABD0P0Q8"/>
<evidence type="ECO:0000313" key="2">
    <source>
        <dbReference type="EMBL" id="KAL0167125.1"/>
    </source>
</evidence>
<comment type="caution">
    <text evidence="2">The sequence shown here is derived from an EMBL/GenBank/DDBJ whole genome shotgun (WGS) entry which is preliminary data.</text>
</comment>
<gene>
    <name evidence="2" type="ORF">M9458_038969</name>
</gene>
<feature type="region of interest" description="Disordered" evidence="1">
    <location>
        <begin position="199"/>
        <end position="347"/>
    </location>
</feature>
<keyword evidence="3" id="KW-1185">Reference proteome</keyword>
<feature type="non-terminal residue" evidence="2">
    <location>
        <position position="1"/>
    </location>
</feature>
<dbReference type="Proteomes" id="UP001529510">
    <property type="component" value="Unassembled WGS sequence"/>
</dbReference>
<feature type="compositionally biased region" description="Basic residues" evidence="1">
    <location>
        <begin position="234"/>
        <end position="250"/>
    </location>
</feature>